<dbReference type="AlphaFoldDB" id="A0A512L933"/>
<dbReference type="RefSeq" id="WP_147073542.1">
    <property type="nucleotide sequence ID" value="NZ_AP021884.1"/>
</dbReference>
<dbReference type="EMBL" id="BKAD01000021">
    <property type="protein sequence ID" value="GEP30980.1"/>
    <property type="molecule type" value="Genomic_DNA"/>
</dbReference>
<organism evidence="1 2">
    <name type="scientific">Sulfuriferula plumbiphila</name>
    <dbReference type="NCBI Taxonomy" id="171865"/>
    <lineage>
        <taxon>Bacteria</taxon>
        <taxon>Pseudomonadati</taxon>
        <taxon>Pseudomonadota</taxon>
        <taxon>Betaproteobacteria</taxon>
        <taxon>Nitrosomonadales</taxon>
        <taxon>Sulfuricellaceae</taxon>
        <taxon>Sulfuriferula</taxon>
    </lineage>
</organism>
<dbReference type="Proteomes" id="UP000321337">
    <property type="component" value="Unassembled WGS sequence"/>
</dbReference>
<sequence>MLNLDNDGIETVGKDASGAAFDVDDSGFLKNTGWIKGGDAFLTLDRDYNGATNSGKEMFSNGVVDISRRGLAGMAWVDANYDGKLTAADPVWNELKVWQDDGDGVDEAGEKLTLAALGITELNYSMGRFVQNGVVKELGSPDLTADTEGTRVDYLTRIGANQNGTVAANEVLYFCERMAA</sequence>
<comment type="caution">
    <text evidence="1">The sequence shown here is derived from an EMBL/GenBank/DDBJ whole genome shotgun (WGS) entry which is preliminary data.</text>
</comment>
<gene>
    <name evidence="1" type="ORF">TPL01_21180</name>
</gene>
<name>A0A512L933_9PROT</name>
<evidence type="ECO:0000313" key="2">
    <source>
        <dbReference type="Proteomes" id="UP000321337"/>
    </source>
</evidence>
<dbReference type="PANTHER" id="PTHR39431:SF1">
    <property type="entry name" value="FRPA_C-RELATED PROTEIN"/>
    <property type="match status" value="1"/>
</dbReference>
<keyword evidence="2" id="KW-1185">Reference proteome</keyword>
<accession>A0A512L933</accession>
<dbReference type="PANTHER" id="PTHR39431">
    <property type="entry name" value="FRPA/C-RELATED PROTEIN"/>
    <property type="match status" value="1"/>
</dbReference>
<proteinExistence type="predicted"/>
<reference evidence="1 2" key="1">
    <citation type="submission" date="2019-07" db="EMBL/GenBank/DDBJ databases">
        <title>Whole genome shotgun sequence of Thiobacillus plumbophilus NBRC 107929.</title>
        <authorList>
            <person name="Hosoyama A."/>
            <person name="Uohara A."/>
            <person name="Ohji S."/>
            <person name="Ichikawa N."/>
        </authorList>
    </citation>
    <scope>NUCLEOTIDE SEQUENCE [LARGE SCALE GENOMIC DNA]</scope>
    <source>
        <strain evidence="1 2">NBRC 107929</strain>
    </source>
</reference>
<protein>
    <submittedName>
        <fullName evidence="1">Uncharacterized protein</fullName>
    </submittedName>
</protein>
<evidence type="ECO:0000313" key="1">
    <source>
        <dbReference type="EMBL" id="GEP30980.1"/>
    </source>
</evidence>
<dbReference type="OrthoDB" id="8607307at2"/>